<dbReference type="Proteomes" id="UP000264800">
    <property type="component" value="Unplaced"/>
</dbReference>
<sequence length="85" mass="9638">MKRRTMSAEVDSLLQEAKESIEAAQNYRSELQQRLHGLNQARKQVGSDLLCAAGWGTRRTNWAASPTRPCTSSWTGRTWTAWIET</sequence>
<accession>A0A3Q3A1L0</accession>
<proteinExistence type="predicted"/>
<evidence type="ECO:0000313" key="3">
    <source>
        <dbReference type="Proteomes" id="UP000264800"/>
    </source>
</evidence>
<dbReference type="GeneTree" id="ENSGT01060000249282"/>
<dbReference type="AlphaFoldDB" id="A0A3Q3A1L0"/>
<name>A0A3Q3A1L0_KRYMA</name>
<feature type="coiled-coil region" evidence="1">
    <location>
        <begin position="10"/>
        <end position="41"/>
    </location>
</feature>
<reference evidence="2" key="1">
    <citation type="submission" date="2025-08" db="UniProtKB">
        <authorList>
            <consortium name="Ensembl"/>
        </authorList>
    </citation>
    <scope>IDENTIFICATION</scope>
</reference>
<dbReference type="STRING" id="37003.ENSKMAP00000010108"/>
<keyword evidence="3" id="KW-1185">Reference proteome</keyword>
<evidence type="ECO:0000256" key="1">
    <source>
        <dbReference type="SAM" id="Coils"/>
    </source>
</evidence>
<dbReference type="Ensembl" id="ENSKMAT00000010270.1">
    <property type="protein sequence ID" value="ENSKMAP00000010108.1"/>
    <property type="gene ID" value="ENSKMAG00000007601.1"/>
</dbReference>
<evidence type="ECO:0000313" key="2">
    <source>
        <dbReference type="Ensembl" id="ENSKMAP00000010108.1"/>
    </source>
</evidence>
<organism evidence="2 3">
    <name type="scientific">Kryptolebias marmoratus</name>
    <name type="common">Mangrove killifish</name>
    <name type="synonym">Rivulus marmoratus</name>
    <dbReference type="NCBI Taxonomy" id="37003"/>
    <lineage>
        <taxon>Eukaryota</taxon>
        <taxon>Metazoa</taxon>
        <taxon>Chordata</taxon>
        <taxon>Craniata</taxon>
        <taxon>Vertebrata</taxon>
        <taxon>Euteleostomi</taxon>
        <taxon>Actinopterygii</taxon>
        <taxon>Neopterygii</taxon>
        <taxon>Teleostei</taxon>
        <taxon>Neoteleostei</taxon>
        <taxon>Acanthomorphata</taxon>
        <taxon>Ovalentaria</taxon>
        <taxon>Atherinomorphae</taxon>
        <taxon>Cyprinodontiformes</taxon>
        <taxon>Rivulidae</taxon>
        <taxon>Kryptolebias</taxon>
    </lineage>
</organism>
<keyword evidence="1" id="KW-0175">Coiled coil</keyword>
<protein>
    <submittedName>
        <fullName evidence="2">Uncharacterized protein</fullName>
    </submittedName>
</protein>
<reference evidence="2" key="2">
    <citation type="submission" date="2025-09" db="UniProtKB">
        <authorList>
            <consortium name="Ensembl"/>
        </authorList>
    </citation>
    <scope>IDENTIFICATION</scope>
</reference>